<evidence type="ECO:0000256" key="1">
    <source>
        <dbReference type="SAM" id="Phobius"/>
    </source>
</evidence>
<name>A0A0N9UJP2_SPHMC</name>
<protein>
    <submittedName>
        <fullName evidence="2">Uncharacterized protein</fullName>
    </submittedName>
</protein>
<evidence type="ECO:0000313" key="2">
    <source>
        <dbReference type="EMBL" id="ALH79413.1"/>
    </source>
</evidence>
<feature type="transmembrane region" description="Helical" evidence="1">
    <location>
        <begin position="27"/>
        <end position="49"/>
    </location>
</feature>
<evidence type="ECO:0000313" key="3">
    <source>
        <dbReference type="Proteomes" id="UP000058074"/>
    </source>
</evidence>
<dbReference type="EMBL" id="CP012700">
    <property type="protein sequence ID" value="ALH79413.1"/>
    <property type="molecule type" value="Genomic_DNA"/>
</dbReference>
<dbReference type="OrthoDB" id="9905606at2"/>
<feature type="transmembrane region" description="Helical" evidence="1">
    <location>
        <begin position="61"/>
        <end position="83"/>
    </location>
</feature>
<gene>
    <name evidence="2" type="ORF">AN936_03230</name>
</gene>
<reference evidence="2 3" key="1">
    <citation type="journal article" date="2015" name="Genome Announc.">
        <title>Complete Genome Sequence of Polypropylene Glycol- and Polyethylene Glycol-Degrading Sphingopyxis macrogoltabida Strain EY-1.</title>
        <authorList>
            <person name="Ohtsubo Y."/>
            <person name="Nagata Y."/>
            <person name="Numata M."/>
            <person name="Tsuchikane K."/>
            <person name="Hosoyama A."/>
            <person name="Yamazoe A."/>
            <person name="Tsuda M."/>
            <person name="Fujita N."/>
            <person name="Kawai F."/>
        </authorList>
    </citation>
    <scope>NUCLEOTIDE SEQUENCE [LARGE SCALE GENOMIC DNA]</scope>
    <source>
        <strain evidence="2 3">EY-1</strain>
    </source>
</reference>
<dbReference type="AlphaFoldDB" id="A0A0N9UJP2"/>
<keyword evidence="1" id="KW-0812">Transmembrane</keyword>
<dbReference type="Proteomes" id="UP000058074">
    <property type="component" value="Chromosome"/>
</dbReference>
<keyword evidence="1" id="KW-0472">Membrane</keyword>
<organism evidence="2 3">
    <name type="scientific">Sphingopyxis macrogoltabida</name>
    <name type="common">Sphingomonas macrogoltabidus</name>
    <dbReference type="NCBI Taxonomy" id="33050"/>
    <lineage>
        <taxon>Bacteria</taxon>
        <taxon>Pseudomonadati</taxon>
        <taxon>Pseudomonadota</taxon>
        <taxon>Alphaproteobacteria</taxon>
        <taxon>Sphingomonadales</taxon>
        <taxon>Sphingomonadaceae</taxon>
        <taxon>Sphingopyxis</taxon>
    </lineage>
</organism>
<dbReference type="KEGG" id="smag:AN936_03230"/>
<proteinExistence type="predicted"/>
<dbReference type="RefSeq" id="WP_054586874.1">
    <property type="nucleotide sequence ID" value="NZ_CP012700.1"/>
</dbReference>
<accession>A0A0N9UJP2</accession>
<sequence>MNDPEIPAPPADPAKTGVLHGRFGRTIAFSVIGLAVLSWIAVGAFLLLFEPTLGQRVGAVTAAAVVTEGAFWTCTAVFGISVFQKIKNLLGGRGRS</sequence>
<keyword evidence="1" id="KW-1133">Transmembrane helix</keyword>
<dbReference type="PATRIC" id="fig|33050.5.peg.675"/>